<evidence type="ECO:0000313" key="4">
    <source>
        <dbReference type="Proteomes" id="UP001152797"/>
    </source>
</evidence>
<dbReference type="PANTHER" id="PTHR15830:SF10">
    <property type="entry name" value="TELOMERE LENGTH REGULATION PROTEIN TEL2 HOMOLOG"/>
    <property type="match status" value="1"/>
</dbReference>
<dbReference type="GO" id="GO:0005829">
    <property type="term" value="C:cytosol"/>
    <property type="evidence" value="ECO:0007669"/>
    <property type="project" value="TreeGrafter"/>
</dbReference>
<comment type="caution">
    <text evidence="2">The sequence shown here is derived from an EMBL/GenBank/DDBJ whole genome shotgun (WGS) entry which is preliminary data.</text>
</comment>
<dbReference type="GO" id="GO:0042162">
    <property type="term" value="F:telomeric DNA binding"/>
    <property type="evidence" value="ECO:0007669"/>
    <property type="project" value="TreeGrafter"/>
</dbReference>
<protein>
    <submittedName>
        <fullName evidence="3">Telomere length regulation protein conserved domain-containing protein</fullName>
    </submittedName>
</protein>
<proteinExistence type="predicted"/>
<dbReference type="Gene3D" id="1.25.40.720">
    <property type="entry name" value="Telomere length regulation protein 2, C-terminal domain"/>
    <property type="match status" value="1"/>
</dbReference>
<evidence type="ECO:0000256" key="1">
    <source>
        <dbReference type="SAM" id="MobiDB-lite"/>
    </source>
</evidence>
<organism evidence="2">
    <name type="scientific">Cladocopium goreaui</name>
    <dbReference type="NCBI Taxonomy" id="2562237"/>
    <lineage>
        <taxon>Eukaryota</taxon>
        <taxon>Sar</taxon>
        <taxon>Alveolata</taxon>
        <taxon>Dinophyceae</taxon>
        <taxon>Suessiales</taxon>
        <taxon>Symbiodiniaceae</taxon>
        <taxon>Cladocopium</taxon>
    </lineage>
</organism>
<reference evidence="3 4" key="2">
    <citation type="submission" date="2024-05" db="EMBL/GenBank/DDBJ databases">
        <authorList>
            <person name="Chen Y."/>
            <person name="Shah S."/>
            <person name="Dougan E. K."/>
            <person name="Thang M."/>
            <person name="Chan C."/>
        </authorList>
    </citation>
    <scope>NUCLEOTIDE SEQUENCE [LARGE SCALE GENOMIC DNA]</scope>
</reference>
<evidence type="ECO:0000313" key="2">
    <source>
        <dbReference type="EMBL" id="CAI3983666.1"/>
    </source>
</evidence>
<dbReference type="EMBL" id="CAMXCT020000826">
    <property type="protein sequence ID" value="CAL1137041.1"/>
    <property type="molecule type" value="Genomic_DNA"/>
</dbReference>
<dbReference type="EMBL" id="CAMXCT010000826">
    <property type="protein sequence ID" value="CAI3983666.1"/>
    <property type="molecule type" value="Genomic_DNA"/>
</dbReference>
<evidence type="ECO:0000313" key="3">
    <source>
        <dbReference type="EMBL" id="CAL4770978.1"/>
    </source>
</evidence>
<dbReference type="GO" id="GO:0051083">
    <property type="term" value="P:'de novo' cotranslational protein folding"/>
    <property type="evidence" value="ECO:0007669"/>
    <property type="project" value="TreeGrafter"/>
</dbReference>
<name>A0A9P1C4G3_9DINO</name>
<dbReference type="EMBL" id="CAMXCT030000826">
    <property type="protein sequence ID" value="CAL4770978.1"/>
    <property type="molecule type" value="Genomic_DNA"/>
</dbReference>
<dbReference type="AlphaFoldDB" id="A0A9P1C4G3"/>
<keyword evidence="4" id="KW-1185">Reference proteome</keyword>
<gene>
    <name evidence="2" type="ORF">C1SCF055_LOCUS11262</name>
</gene>
<dbReference type="Proteomes" id="UP001152797">
    <property type="component" value="Unassembled WGS sequence"/>
</dbReference>
<reference evidence="2" key="1">
    <citation type="submission" date="2022-10" db="EMBL/GenBank/DDBJ databases">
        <authorList>
            <person name="Chen Y."/>
            <person name="Dougan E. K."/>
            <person name="Chan C."/>
            <person name="Rhodes N."/>
            <person name="Thang M."/>
        </authorList>
    </citation>
    <scope>NUCLEOTIDE SEQUENCE</scope>
</reference>
<dbReference type="InterPro" id="IPR051970">
    <property type="entry name" value="TEL2_Regulation"/>
</dbReference>
<dbReference type="InterPro" id="IPR038528">
    <property type="entry name" value="TEL2_C_sf"/>
</dbReference>
<feature type="region of interest" description="Disordered" evidence="1">
    <location>
        <begin position="517"/>
        <end position="541"/>
    </location>
</feature>
<dbReference type="GO" id="GO:0051879">
    <property type="term" value="F:Hsp90 protein binding"/>
    <property type="evidence" value="ECO:0007669"/>
    <property type="project" value="TreeGrafter"/>
</dbReference>
<dbReference type="PANTHER" id="PTHR15830">
    <property type="entry name" value="TELOMERE LENGTH REGULATION PROTEIN TEL2 FAMILY MEMBER"/>
    <property type="match status" value="1"/>
</dbReference>
<accession>A0A9P1C4G3</accession>
<dbReference type="OrthoDB" id="428280at2759"/>
<sequence>MAAVVQPDKAWNCNFAGNYDSLEQLHQVLADAQGWQHFADILADLRNSQNTWNELLRSGRAEDAGSIAQNAILASHGTVFQPEAEETLADFFRTVVKMSHDNPLMAALVLGGTLSALRSDESEKSNTRPQVIPIHMLQIWFAGAALEAVVNALIRGDFKDEVAQACNGWLCSLPDRVNQAFGGSCSATVIAFSDWLQKTYSQRLVAAMLSSVCDLEMNKDTDFTPTTIDLLARVALRGNAAVLAAHLCAKALTCNWSVGVVGHIIAKLSEEHPSAGRSLVCAILEATGAVLQSTSSELFAYSGAGNLLKILRPALGCGPIQQLLAVHIWHVPLGSQLSAPVVFALVDELMSESSDVSHWFRTWANPSHREAAEAEQNLALRVARTLRWKTPSPEHLHLLLQGVHNRLSAQAKETRLYGMAVAETMASSWRSESDKSEENEEKLQFDNFDRDDASVIAFRLVKSDFQAAGDHPPAVPAPKVSPSAAAMLGEMLAAREGSAGQPEKHLDAFIVESVEPEKDTPQVETVWPADSDDEDEDHPLSGVPPLSPLNALPDTCSDLLLVQPPHFLRSAYEMLLGPLKTPITPLSEEVYGKPGDAPEPAATARARLLTALAELPKLIHCGSEELPRLAGPISSKLLRLEAVHDVADLELKVLVSLLVADSSRRNAVQNLIAEFGSEDLPLPSRRMILDALGTASRELSGCQELPVERSGASKPALGTVGKTRRFTSATQIPPSTTNRFASEARHFILPLVARWRQPAGSAAAWALGEASTVAEFLHSLGVMLESAGRACPDKDQLARDCSEPAMEGLSHTELLVRRCSLFVLSRMVLIGCEEVLLELPILMQLEAFPFVESDDTCRRMAAGLVASLSKRTLSWQ</sequence>